<feature type="transmembrane region" description="Helical" evidence="7">
    <location>
        <begin position="179"/>
        <end position="198"/>
    </location>
</feature>
<keyword evidence="3" id="KW-1003">Cell membrane</keyword>
<evidence type="ECO:0000256" key="4">
    <source>
        <dbReference type="ARBA" id="ARBA00022692"/>
    </source>
</evidence>
<reference evidence="9 10" key="1">
    <citation type="submission" date="2020-07" db="EMBL/GenBank/DDBJ databases">
        <authorList>
            <person name="Criscuolo A."/>
        </authorList>
    </citation>
    <scope>NUCLEOTIDE SEQUENCE [LARGE SCALE GENOMIC DNA]</scope>
    <source>
        <strain evidence="9">CIP111649</strain>
    </source>
</reference>
<dbReference type="InterPro" id="IPR051311">
    <property type="entry name" value="DedA_domain"/>
</dbReference>
<comment type="similarity">
    <text evidence="2">Belongs to the DedA family.</text>
</comment>
<comment type="caution">
    <text evidence="9">The sequence shown here is derived from an EMBL/GenBank/DDBJ whole genome shotgun (WGS) entry which is preliminary data.</text>
</comment>
<evidence type="ECO:0000313" key="9">
    <source>
        <dbReference type="EMBL" id="CAD2078793.1"/>
    </source>
</evidence>
<keyword evidence="5 7" id="KW-1133">Transmembrane helix</keyword>
<evidence type="ECO:0000256" key="3">
    <source>
        <dbReference type="ARBA" id="ARBA00022475"/>
    </source>
</evidence>
<accession>A0A6V7RMM5</accession>
<feature type="transmembrane region" description="Helical" evidence="7">
    <location>
        <begin position="12"/>
        <end position="30"/>
    </location>
</feature>
<proteinExistence type="inferred from homology"/>
<dbReference type="Pfam" id="PF09335">
    <property type="entry name" value="VTT_dom"/>
    <property type="match status" value="1"/>
</dbReference>
<dbReference type="RefSeq" id="WP_185125963.1">
    <property type="nucleotide sequence ID" value="NZ_CAJEWD010000008.1"/>
</dbReference>
<evidence type="ECO:0000256" key="1">
    <source>
        <dbReference type="ARBA" id="ARBA00004651"/>
    </source>
</evidence>
<evidence type="ECO:0000256" key="6">
    <source>
        <dbReference type="ARBA" id="ARBA00023136"/>
    </source>
</evidence>
<dbReference type="Proteomes" id="UP000589351">
    <property type="component" value="Unassembled WGS sequence"/>
</dbReference>
<dbReference type="PANTHER" id="PTHR42709:SF6">
    <property type="entry name" value="UNDECAPRENYL PHOSPHATE TRANSPORTER A"/>
    <property type="match status" value="1"/>
</dbReference>
<dbReference type="InterPro" id="IPR032816">
    <property type="entry name" value="VTT_dom"/>
</dbReference>
<comment type="subcellular location">
    <subcellularLocation>
        <location evidence="1">Cell membrane</location>
        <topology evidence="1">Multi-pass membrane protein</topology>
    </subcellularLocation>
</comment>
<gene>
    <name evidence="9" type="ORF">JEODO184_01487</name>
</gene>
<feature type="domain" description="VTT" evidence="8">
    <location>
        <begin position="30"/>
        <end position="160"/>
    </location>
</feature>
<protein>
    <submittedName>
        <fullName evidence="9">Putative membrane protein</fullName>
    </submittedName>
</protein>
<evidence type="ECO:0000256" key="5">
    <source>
        <dbReference type="ARBA" id="ARBA00022989"/>
    </source>
</evidence>
<keyword evidence="10" id="KW-1185">Reference proteome</keyword>
<feature type="transmembrane region" description="Helical" evidence="7">
    <location>
        <begin position="50"/>
        <end position="72"/>
    </location>
</feature>
<dbReference type="AlphaFoldDB" id="A0A6V7RMM5"/>
<evidence type="ECO:0000259" key="8">
    <source>
        <dbReference type="Pfam" id="PF09335"/>
    </source>
</evidence>
<evidence type="ECO:0000256" key="2">
    <source>
        <dbReference type="ARBA" id="ARBA00010792"/>
    </source>
</evidence>
<keyword evidence="6 7" id="KW-0472">Membrane</keyword>
<organism evidence="9 10">
    <name type="scientific">Jeotgalicoccus meleagridis</name>
    <dbReference type="NCBI Taxonomy" id="2759181"/>
    <lineage>
        <taxon>Bacteria</taxon>
        <taxon>Bacillati</taxon>
        <taxon>Bacillota</taxon>
        <taxon>Bacilli</taxon>
        <taxon>Bacillales</taxon>
        <taxon>Staphylococcaceae</taxon>
        <taxon>Jeotgalicoccus</taxon>
    </lineage>
</organism>
<dbReference type="PANTHER" id="PTHR42709">
    <property type="entry name" value="ALKALINE PHOSPHATASE LIKE PROTEIN"/>
    <property type="match status" value="1"/>
</dbReference>
<name>A0A6V7RMM5_9STAP</name>
<evidence type="ECO:0000313" key="10">
    <source>
        <dbReference type="Proteomes" id="UP000589351"/>
    </source>
</evidence>
<keyword evidence="4 7" id="KW-0812">Transmembrane</keyword>
<dbReference type="EMBL" id="CAJEWD010000008">
    <property type="protein sequence ID" value="CAD2078793.1"/>
    <property type="molecule type" value="Genomic_DNA"/>
</dbReference>
<evidence type="ECO:0000256" key="7">
    <source>
        <dbReference type="SAM" id="Phobius"/>
    </source>
</evidence>
<feature type="transmembrane region" description="Helical" evidence="7">
    <location>
        <begin position="139"/>
        <end position="159"/>
    </location>
</feature>
<sequence>MENLLEELINQFGYWAIVFLIAIENIFPPIPSEVILTFGGFMTAHSAMSIFGVVVASTVGSVAGALVLYYIGSILGQERMKKLINRYGKWLRVTETDIEKAYQWFDKYGGWTVFFCRFVPLIRSLISVPAGMAKMSMPLFLLLTTVGTLIWNIILVYLGASVGENWEDIVGIMDVYSNVAYLIIAILGIAFLVWFFYFRPKKKAKRS</sequence>
<dbReference type="GO" id="GO:0005886">
    <property type="term" value="C:plasma membrane"/>
    <property type="evidence" value="ECO:0007669"/>
    <property type="project" value="UniProtKB-SubCell"/>
</dbReference>